<accession>A0A1R3V8C3</accession>
<dbReference type="EMBL" id="FTPD01000017">
    <property type="protein sequence ID" value="SIT56115.1"/>
    <property type="molecule type" value="Genomic_DNA"/>
</dbReference>
<dbReference type="Proteomes" id="UP000188388">
    <property type="component" value="Unassembled WGS sequence"/>
</dbReference>
<gene>
    <name evidence="1" type="ORF">BQ8794_240322</name>
</gene>
<sequence length="60" mass="6427">MIAASARDSPEKGAGKVKFSASLFKASVAAGTDLSNFCLESAMLFRLAVSFRRKRCILSL</sequence>
<evidence type="ECO:0000313" key="1">
    <source>
        <dbReference type="EMBL" id="SIT56115.1"/>
    </source>
</evidence>
<reference evidence="2" key="1">
    <citation type="submission" date="2017-01" db="EMBL/GenBank/DDBJ databases">
        <authorList>
            <person name="Brunel B."/>
        </authorList>
    </citation>
    <scope>NUCLEOTIDE SEQUENCE [LARGE SCALE GENOMIC DNA]</scope>
</reference>
<dbReference type="AlphaFoldDB" id="A0A1R3V8C3"/>
<organism evidence="1 2">
    <name type="scientific">Mesorhizobium prunaredense</name>
    <dbReference type="NCBI Taxonomy" id="1631249"/>
    <lineage>
        <taxon>Bacteria</taxon>
        <taxon>Pseudomonadati</taxon>
        <taxon>Pseudomonadota</taxon>
        <taxon>Alphaproteobacteria</taxon>
        <taxon>Hyphomicrobiales</taxon>
        <taxon>Phyllobacteriaceae</taxon>
        <taxon>Mesorhizobium</taxon>
    </lineage>
</organism>
<protein>
    <submittedName>
        <fullName evidence="1">Uncharacterized protein</fullName>
    </submittedName>
</protein>
<name>A0A1R3V8C3_9HYPH</name>
<keyword evidence="2" id="KW-1185">Reference proteome</keyword>
<evidence type="ECO:0000313" key="2">
    <source>
        <dbReference type="Proteomes" id="UP000188388"/>
    </source>
</evidence>
<dbReference type="STRING" id="1631249.BQ8794_240322"/>
<proteinExistence type="predicted"/>